<dbReference type="InterPro" id="IPR008143">
    <property type="entry name" value="Ala_DH/PNT_CS2"/>
</dbReference>
<dbReference type="GO" id="GO:0000166">
    <property type="term" value="F:nucleotide binding"/>
    <property type="evidence" value="ECO:0007669"/>
    <property type="project" value="UniProtKB-KW"/>
</dbReference>
<dbReference type="InterPro" id="IPR007886">
    <property type="entry name" value="AlaDH/PNT_N"/>
</dbReference>
<feature type="binding site" evidence="10">
    <location>
        <position position="74"/>
    </location>
    <ligand>
        <name>substrate</name>
    </ligand>
</feature>
<keyword evidence="11" id="KW-0547">Nucleotide-binding</keyword>
<feature type="domain" description="Alanine dehydrogenase/pyridine nucleotide transhydrogenase N-terminal" evidence="13">
    <location>
        <begin position="4"/>
        <end position="136"/>
    </location>
</feature>
<evidence type="ECO:0000256" key="11">
    <source>
        <dbReference type="PIRSR" id="PIRSR000183-3"/>
    </source>
</evidence>
<dbReference type="EMBL" id="JABAHY010000006">
    <property type="protein sequence ID" value="NLS09995.1"/>
    <property type="molecule type" value="Genomic_DNA"/>
</dbReference>
<dbReference type="PROSITE" id="PS00837">
    <property type="entry name" value="ALADH_PNT_2"/>
    <property type="match status" value="1"/>
</dbReference>
<comment type="pathway">
    <text evidence="1 8">Amino-acid degradation; L-alanine degradation via dehydrogenase pathway; NH(3) and pyruvate from L-alanine: step 1/1.</text>
</comment>
<evidence type="ECO:0000256" key="8">
    <source>
        <dbReference type="PIRNR" id="PIRNR000183"/>
    </source>
</evidence>
<feature type="binding site" evidence="11">
    <location>
        <position position="133"/>
    </location>
    <ligand>
        <name>NAD(+)</name>
        <dbReference type="ChEBI" id="CHEBI:57540"/>
    </ligand>
</feature>
<feature type="active site" description="Proton donor/acceptor" evidence="9">
    <location>
        <position position="269"/>
    </location>
</feature>
<evidence type="ECO:0000256" key="7">
    <source>
        <dbReference type="ARBA" id="ARBA00072341"/>
    </source>
</evidence>
<accession>A0A7X8TJK5</accession>
<feature type="binding site" evidence="11">
    <location>
        <position position="202"/>
    </location>
    <ligand>
        <name>NAD(+)</name>
        <dbReference type="ChEBI" id="CHEBI:57540"/>
    </ligand>
</feature>
<dbReference type="PANTHER" id="PTHR42795">
    <property type="entry name" value="ALANINE DEHYDROGENASE"/>
    <property type="match status" value="1"/>
</dbReference>
<evidence type="ECO:0000256" key="10">
    <source>
        <dbReference type="PIRSR" id="PIRSR000183-2"/>
    </source>
</evidence>
<feature type="binding site" evidence="11">
    <location>
        <begin position="297"/>
        <end position="300"/>
    </location>
    <ligand>
        <name>NAD(+)</name>
        <dbReference type="ChEBI" id="CHEBI:57540"/>
    </ligand>
</feature>
<feature type="binding site" evidence="11">
    <location>
        <begin position="266"/>
        <end position="269"/>
    </location>
    <ligand>
        <name>NAD(+)</name>
        <dbReference type="ChEBI" id="CHEBI:57540"/>
    </ligand>
</feature>
<evidence type="ECO:0000256" key="4">
    <source>
        <dbReference type="ARBA" id="ARBA00023002"/>
    </source>
</evidence>
<reference evidence="14 15" key="1">
    <citation type="submission" date="2020-04" db="EMBL/GenBank/DDBJ databases">
        <title>Nesterenkonia sp. nov., isolated from marine sediment.</title>
        <authorList>
            <person name="Zhang G."/>
        </authorList>
    </citation>
    <scope>NUCLEOTIDE SEQUENCE [LARGE SCALE GENOMIC DNA]</scope>
    <source>
        <strain evidence="14 15">MY13</strain>
    </source>
</reference>
<dbReference type="GO" id="GO:0005886">
    <property type="term" value="C:plasma membrane"/>
    <property type="evidence" value="ECO:0007669"/>
    <property type="project" value="TreeGrafter"/>
</dbReference>
<feature type="domain" description="Alanine dehydrogenase/pyridine nucleotide transhydrogenase NAD(H)-binding" evidence="12">
    <location>
        <begin position="148"/>
        <end position="296"/>
    </location>
</feature>
<feature type="binding site" evidence="11">
    <location>
        <position position="197"/>
    </location>
    <ligand>
        <name>NAD(+)</name>
        <dbReference type="ChEBI" id="CHEBI:57540"/>
    </ligand>
</feature>
<dbReference type="EC" id="1.4.1.1" evidence="3 8"/>
<dbReference type="CDD" id="cd05305">
    <property type="entry name" value="L-AlaDH"/>
    <property type="match status" value="1"/>
</dbReference>
<evidence type="ECO:0000256" key="1">
    <source>
        <dbReference type="ARBA" id="ARBA00005206"/>
    </source>
</evidence>
<dbReference type="RefSeq" id="WP_168887474.1">
    <property type="nucleotide sequence ID" value="NZ_JABAHY010000006.1"/>
</dbReference>
<dbReference type="NCBIfam" id="TIGR00518">
    <property type="entry name" value="alaDH"/>
    <property type="match status" value="1"/>
</dbReference>
<proteinExistence type="inferred from homology"/>
<dbReference type="Proteomes" id="UP000523139">
    <property type="component" value="Unassembled WGS sequence"/>
</dbReference>
<feature type="binding site" evidence="11">
    <location>
        <position position="219"/>
    </location>
    <ligand>
        <name>NAD(+)</name>
        <dbReference type="ChEBI" id="CHEBI:57540"/>
    </ligand>
</feature>
<evidence type="ECO:0000256" key="6">
    <source>
        <dbReference type="ARBA" id="ARBA00065528"/>
    </source>
</evidence>
<comment type="function">
    <text evidence="8">Catalyzes the reversible reductive amination of pyruvate to L-alanine.</text>
</comment>
<keyword evidence="5 8" id="KW-0520">NAD</keyword>
<comment type="subunit">
    <text evidence="6">Homohexamer. Trimer of dimers.</text>
</comment>
<dbReference type="SUPFAM" id="SSF52283">
    <property type="entry name" value="Formate/glycerate dehydrogenase catalytic domain-like"/>
    <property type="match status" value="1"/>
</dbReference>
<feature type="binding site" evidence="10">
    <location>
        <position position="15"/>
    </location>
    <ligand>
        <name>substrate</name>
    </ligand>
</feature>
<dbReference type="Pfam" id="PF01262">
    <property type="entry name" value="AlaDh_PNT_C"/>
    <property type="match status" value="1"/>
</dbReference>
<dbReference type="SMART" id="SM01003">
    <property type="entry name" value="AlaDh_PNT_N"/>
    <property type="match status" value="1"/>
</dbReference>
<dbReference type="FunFam" id="3.40.50.720:FF:000049">
    <property type="entry name" value="Alanine dehydrogenase"/>
    <property type="match status" value="1"/>
</dbReference>
<comment type="catalytic activity">
    <reaction evidence="8">
        <text>L-alanine + NAD(+) + H2O = pyruvate + NH4(+) + NADH + H(+)</text>
        <dbReference type="Rhea" id="RHEA:18405"/>
        <dbReference type="ChEBI" id="CHEBI:15361"/>
        <dbReference type="ChEBI" id="CHEBI:15377"/>
        <dbReference type="ChEBI" id="CHEBI:15378"/>
        <dbReference type="ChEBI" id="CHEBI:28938"/>
        <dbReference type="ChEBI" id="CHEBI:57540"/>
        <dbReference type="ChEBI" id="CHEBI:57945"/>
        <dbReference type="ChEBI" id="CHEBI:57972"/>
        <dbReference type="EC" id="1.4.1.1"/>
    </reaction>
</comment>
<gene>
    <name evidence="14" type="primary">ald</name>
    <name evidence="14" type="ORF">HGQ17_08285</name>
</gene>
<organism evidence="14 15">
    <name type="scientific">Nesterenkonia sedimenti</name>
    <dbReference type="NCBI Taxonomy" id="1463632"/>
    <lineage>
        <taxon>Bacteria</taxon>
        <taxon>Bacillati</taxon>
        <taxon>Actinomycetota</taxon>
        <taxon>Actinomycetes</taxon>
        <taxon>Micrococcales</taxon>
        <taxon>Micrococcaceae</taxon>
        <taxon>Nesterenkonia</taxon>
    </lineage>
</organism>
<keyword evidence="15" id="KW-1185">Reference proteome</keyword>
<name>A0A7X8TJK5_9MICC</name>
<evidence type="ECO:0000313" key="15">
    <source>
        <dbReference type="Proteomes" id="UP000523139"/>
    </source>
</evidence>
<evidence type="ECO:0000256" key="9">
    <source>
        <dbReference type="PIRSR" id="PIRSR000183-1"/>
    </source>
</evidence>
<protein>
    <recommendedName>
        <fullName evidence="7 8">Alanine dehydrogenase</fullName>
        <ecNumber evidence="3 8">1.4.1.1</ecNumber>
    </recommendedName>
</protein>
<evidence type="ECO:0000259" key="12">
    <source>
        <dbReference type="SMART" id="SM01002"/>
    </source>
</evidence>
<dbReference type="InterPro" id="IPR008141">
    <property type="entry name" value="Ala_DH"/>
</dbReference>
<evidence type="ECO:0000256" key="3">
    <source>
        <dbReference type="ARBA" id="ARBA00012897"/>
    </source>
</evidence>
<dbReference type="SUPFAM" id="SSF51735">
    <property type="entry name" value="NAD(P)-binding Rossmann-fold domains"/>
    <property type="match status" value="1"/>
</dbReference>
<dbReference type="Pfam" id="PF05222">
    <property type="entry name" value="AlaDh_PNT_N"/>
    <property type="match status" value="1"/>
</dbReference>
<dbReference type="Gene3D" id="3.40.50.720">
    <property type="entry name" value="NAD(P)-binding Rossmann-like Domain"/>
    <property type="match status" value="2"/>
</dbReference>
<dbReference type="GO" id="GO:0042853">
    <property type="term" value="P:L-alanine catabolic process"/>
    <property type="evidence" value="ECO:0007669"/>
    <property type="project" value="UniProtKB-UniPathway"/>
</dbReference>
<evidence type="ECO:0000256" key="5">
    <source>
        <dbReference type="ARBA" id="ARBA00023027"/>
    </source>
</evidence>
<comment type="similarity">
    <text evidence="2 8">Belongs to the AlaDH/PNT family.</text>
</comment>
<feature type="active site" description="Proton donor/acceptor" evidence="9">
    <location>
        <position position="95"/>
    </location>
</feature>
<dbReference type="AlphaFoldDB" id="A0A7X8TJK5"/>
<dbReference type="UniPathway" id="UPA00527">
    <property type="reaction ID" value="UER00585"/>
</dbReference>
<dbReference type="InterPro" id="IPR036291">
    <property type="entry name" value="NAD(P)-bd_dom_sf"/>
</dbReference>
<evidence type="ECO:0000313" key="14">
    <source>
        <dbReference type="EMBL" id="NLS09995.1"/>
    </source>
</evidence>
<comment type="caution">
    <text evidence="14">The sequence shown here is derived from an EMBL/GenBank/DDBJ whole genome shotgun (WGS) entry which is preliminary data.</text>
</comment>
<evidence type="ECO:0000256" key="2">
    <source>
        <dbReference type="ARBA" id="ARBA00005689"/>
    </source>
</evidence>
<keyword evidence="4 8" id="KW-0560">Oxidoreductase</keyword>
<sequence>MHIGVPTEVKNHEYRVALTPAGVDTLVKAGHSVDIQAGAGSRAGYTDEEYAAAGAGILAEAAEAWAAEMVLKVKEPIAQEYGFLRKDLILFTYLHLAANRELTEALLAAGTVAFAYEGVEEADGSLPLLTPMSEVAGRLAPLEGANHLRSPAGGRGVLLPGVPGTPAGKVTIIGGGIAGTNAARVALGLGAEVTVLDVSLRRLRELDTQFQGRLRTRASTPYDIAAHVAESDLIIGAVLIPGARAPKLVTEDMVRNAKPGAVFVDIAVDQGGCFENSRPTTHDEPVFEVHGTQFYCVANMPGAVPATSTPALTNATLPFAERLATLGWEQAMRSDQRLAHGLSTAHGSLHSQAVAEALDLMA</sequence>
<dbReference type="PIRSF" id="PIRSF000183">
    <property type="entry name" value="Alanine_dh"/>
    <property type="match status" value="1"/>
</dbReference>
<dbReference type="PANTHER" id="PTHR42795:SF1">
    <property type="entry name" value="ALANINE DEHYDROGENASE"/>
    <property type="match status" value="1"/>
</dbReference>
<feature type="binding site" evidence="11">
    <location>
        <begin position="238"/>
        <end position="239"/>
    </location>
    <ligand>
        <name>NAD(+)</name>
        <dbReference type="ChEBI" id="CHEBI:57540"/>
    </ligand>
</feature>
<evidence type="ECO:0000259" key="13">
    <source>
        <dbReference type="SMART" id="SM01003"/>
    </source>
</evidence>
<dbReference type="SMART" id="SM01002">
    <property type="entry name" value="AlaDh_PNT_C"/>
    <property type="match status" value="1"/>
</dbReference>
<feature type="binding site" evidence="11">
    <location>
        <position position="278"/>
    </location>
    <ligand>
        <name>NAD(+)</name>
        <dbReference type="ChEBI" id="CHEBI:57540"/>
    </ligand>
</feature>
<dbReference type="InterPro" id="IPR007698">
    <property type="entry name" value="AlaDH/PNT_NAD(H)-bd"/>
</dbReference>
<dbReference type="GO" id="GO:0000286">
    <property type="term" value="F:alanine dehydrogenase activity"/>
    <property type="evidence" value="ECO:0007669"/>
    <property type="project" value="UniProtKB-UniRule"/>
</dbReference>